<evidence type="ECO:0000259" key="14">
    <source>
        <dbReference type="Pfam" id="PF01055"/>
    </source>
</evidence>
<sequence>MASVEGRGRARSCEGKRTPAAMASPGGLRRLLWCVAIVVLFYGAEFGAAWKEAEFRKCHQSKFCKDVRERAAAWARGESHREIEVREISLKDGRVAARLVPAGNEDEALVLELSTYRDGIVRVKVVEETAPRKRFEVPQVVVNDFEEKRLGIGSIGRRDGASVVQLSGGFEVVIQHKPFQVQVKRGDDLVLSINSKNLFDIQHLQVKKEGDDWEDSFRSHNDKRPHGPQTVSFDVSFHGSDHVYGIPERATSFALKPTKGANINSEPYRLFNLDVFEYLDESPFGLYGSIPVMVSHSKKRTVGFFLLNAAEMQIDVLAPGWEQVGIEQVSDESSSGKRSTGQNEEKRVDTHWIAESGVFDAFLFVGPSPKDVVAQYCSVTGTSAIPQLFSTAYHQCRWNYKDEADVAGVDAGFDEHDIPYDTIWLDIEHTDGKKYFTWDKNLFPNPKEMQNKIGAKGRHMVTIVDPHVKRDDNFPLHKEASSYGYYVKDSSGKDFDGWCWPGASSYLDMLSPEVRSWWATKFSYSNYVGSTPILYIWNDMNEPSVFNGPETTMPKDAIHYGGVEHRDLHNAYGYYYHMASVQGLYQRERGTDRPFVLSRAFFAGTQKIGAIWTGDNTADWGHIRVSVPMLLTLGMTGIANAGADVGGFFGNPDPEMLTRWYQLGTYYPFFRGHGHLDTKRREPWLFGEPYTSLMRQAISARYQILPYVYTLFKEASVTGIPLVRPLWMEFPEDESTFTRDDEFLLGPSLLVHGVYSEGAKSEKVYFPGNETWYDVKSGATFPGGKEVEIPVTLDSGIPVYQRAGSIIPKKLRHRRSSTQMQNDPYTLVVALDSKYEAEGELYIDDGKSYEFEQGAFIHRRFKFAKGKLTSTNLAPTKSNPKKFTSSCLVERIVIMGVRARDLVTGKHAVVESEDRWIQTDIGAPSLIQGAYSSALILRLPNVRIADDWSIKLG</sequence>
<dbReference type="InterPro" id="IPR013780">
    <property type="entry name" value="Glyco_hydro_b"/>
</dbReference>
<keyword evidence="18" id="KW-1185">Reference proteome</keyword>
<keyword evidence="5 11" id="KW-0378">Hydrolase</keyword>
<feature type="compositionally biased region" description="Polar residues" evidence="12">
    <location>
        <begin position="331"/>
        <end position="342"/>
    </location>
</feature>
<organism evidence="17 18">
    <name type="scientific">Ceratodon purpureus</name>
    <name type="common">Fire moss</name>
    <name type="synonym">Dicranum purpureum</name>
    <dbReference type="NCBI Taxonomy" id="3225"/>
    <lineage>
        <taxon>Eukaryota</taxon>
        <taxon>Viridiplantae</taxon>
        <taxon>Streptophyta</taxon>
        <taxon>Embryophyta</taxon>
        <taxon>Bryophyta</taxon>
        <taxon>Bryophytina</taxon>
        <taxon>Bryopsida</taxon>
        <taxon>Dicranidae</taxon>
        <taxon>Pseudoditrichales</taxon>
        <taxon>Ditrichaceae</taxon>
        <taxon>Ceratodon</taxon>
    </lineage>
</organism>
<evidence type="ECO:0000256" key="12">
    <source>
        <dbReference type="SAM" id="MobiDB-lite"/>
    </source>
</evidence>
<dbReference type="Gene3D" id="2.60.40.1760">
    <property type="entry name" value="glycosyl hydrolase (family 31)"/>
    <property type="match status" value="1"/>
</dbReference>
<dbReference type="EMBL" id="CM026432">
    <property type="protein sequence ID" value="KAG0555984.1"/>
    <property type="molecule type" value="Genomic_DNA"/>
</dbReference>
<evidence type="ECO:0000256" key="5">
    <source>
        <dbReference type="ARBA" id="ARBA00022801"/>
    </source>
</evidence>
<evidence type="ECO:0000256" key="8">
    <source>
        <dbReference type="ARBA" id="ARBA00023295"/>
    </source>
</evidence>
<dbReference type="InterPro" id="IPR025887">
    <property type="entry name" value="Glyco_hydro_31_N_dom"/>
</dbReference>
<dbReference type="PROSITE" id="PS00129">
    <property type="entry name" value="GLYCOSYL_HYDROL_F31_1"/>
    <property type="match status" value="1"/>
</dbReference>
<keyword evidence="13" id="KW-0472">Membrane</keyword>
<name>A0A8T0GCA2_CERPU</name>
<evidence type="ECO:0000256" key="6">
    <source>
        <dbReference type="ARBA" id="ARBA00022824"/>
    </source>
</evidence>
<evidence type="ECO:0000256" key="7">
    <source>
        <dbReference type="ARBA" id="ARBA00023180"/>
    </source>
</evidence>
<keyword evidence="13" id="KW-0812">Transmembrane</keyword>
<dbReference type="SUPFAM" id="SSF51011">
    <property type="entry name" value="Glycosyl hydrolase domain"/>
    <property type="match status" value="1"/>
</dbReference>
<dbReference type="InterPro" id="IPR048395">
    <property type="entry name" value="Glyco_hydro_31_C"/>
</dbReference>
<feature type="transmembrane region" description="Helical" evidence="13">
    <location>
        <begin position="31"/>
        <end position="50"/>
    </location>
</feature>
<accession>A0A8T0GCA2</accession>
<keyword evidence="13" id="KW-1133">Transmembrane helix</keyword>
<feature type="domain" description="Glycoside hydrolase family 31 N-terminal" evidence="15">
    <location>
        <begin position="111"/>
        <end position="315"/>
    </location>
</feature>
<dbReference type="CDD" id="cd14752">
    <property type="entry name" value="GH31_N"/>
    <property type="match status" value="1"/>
</dbReference>
<dbReference type="GO" id="GO:0005975">
    <property type="term" value="P:carbohydrate metabolic process"/>
    <property type="evidence" value="ECO:0007669"/>
    <property type="project" value="InterPro"/>
</dbReference>
<evidence type="ECO:0000256" key="10">
    <source>
        <dbReference type="ARBA" id="ARBA00073689"/>
    </source>
</evidence>
<dbReference type="CDD" id="cd06603">
    <property type="entry name" value="GH31_GANC_GANAB_alpha"/>
    <property type="match status" value="1"/>
</dbReference>
<dbReference type="GO" id="GO:0090599">
    <property type="term" value="F:alpha-glucosidase activity"/>
    <property type="evidence" value="ECO:0007669"/>
    <property type="project" value="UniProtKB-ARBA"/>
</dbReference>
<evidence type="ECO:0000256" key="11">
    <source>
        <dbReference type="RuleBase" id="RU361185"/>
    </source>
</evidence>
<keyword evidence="4" id="KW-0732">Signal</keyword>
<comment type="caution">
    <text evidence="17">The sequence shown here is derived from an EMBL/GenBank/DDBJ whole genome shotgun (WGS) entry which is preliminary data.</text>
</comment>
<feature type="domain" description="Glycosyl hydrolase family 31 C-terminal" evidence="16">
    <location>
        <begin position="719"/>
        <end position="807"/>
    </location>
</feature>
<dbReference type="Proteomes" id="UP000822688">
    <property type="component" value="Chromosome 11"/>
</dbReference>
<comment type="similarity">
    <text evidence="3 11">Belongs to the glycosyl hydrolase 31 family.</text>
</comment>
<dbReference type="FunFam" id="2.60.40.1180:FF:000023">
    <property type="entry name" value="neutral alpha-glucosidase AB isoform X2"/>
    <property type="match status" value="1"/>
</dbReference>
<feature type="compositionally biased region" description="Basic and acidic residues" evidence="12">
    <location>
        <begin position="1"/>
        <end position="17"/>
    </location>
</feature>
<dbReference type="PANTHER" id="PTHR22762">
    <property type="entry name" value="ALPHA-GLUCOSIDASE"/>
    <property type="match status" value="1"/>
</dbReference>
<dbReference type="AlphaFoldDB" id="A0A8T0GCA2"/>
<dbReference type="GO" id="GO:0005783">
    <property type="term" value="C:endoplasmic reticulum"/>
    <property type="evidence" value="ECO:0007669"/>
    <property type="project" value="UniProtKB-SubCell"/>
</dbReference>
<dbReference type="Pfam" id="PF21365">
    <property type="entry name" value="Glyco_hydro_31_3rd"/>
    <property type="match status" value="1"/>
</dbReference>
<protein>
    <recommendedName>
        <fullName evidence="10">Probable glucan 1,3-alpha-glucosidase</fullName>
    </recommendedName>
    <alternativeName>
        <fullName evidence="9">Glucosidase II subunit alpha</fullName>
    </alternativeName>
</protein>
<keyword evidence="8 11" id="KW-0326">Glycosidase</keyword>
<evidence type="ECO:0000313" key="18">
    <source>
        <dbReference type="Proteomes" id="UP000822688"/>
    </source>
</evidence>
<dbReference type="GO" id="GO:0006491">
    <property type="term" value="P:N-glycan processing"/>
    <property type="evidence" value="ECO:0007669"/>
    <property type="project" value="TreeGrafter"/>
</dbReference>
<proteinExistence type="inferred from homology"/>
<keyword evidence="6" id="KW-0256">Endoplasmic reticulum</keyword>
<feature type="region of interest" description="Disordered" evidence="12">
    <location>
        <begin position="328"/>
        <end position="347"/>
    </location>
</feature>
<evidence type="ECO:0000256" key="1">
    <source>
        <dbReference type="ARBA" id="ARBA00004240"/>
    </source>
</evidence>
<evidence type="ECO:0000256" key="2">
    <source>
        <dbReference type="ARBA" id="ARBA00004833"/>
    </source>
</evidence>
<dbReference type="Pfam" id="PF01055">
    <property type="entry name" value="Glyco_hydro_31_2nd"/>
    <property type="match status" value="1"/>
</dbReference>
<dbReference type="GO" id="GO:0030246">
    <property type="term" value="F:carbohydrate binding"/>
    <property type="evidence" value="ECO:0007669"/>
    <property type="project" value="InterPro"/>
</dbReference>
<comment type="subcellular location">
    <subcellularLocation>
        <location evidence="1">Endoplasmic reticulum</location>
    </subcellularLocation>
</comment>
<dbReference type="InterPro" id="IPR000322">
    <property type="entry name" value="Glyco_hydro_31_TIM"/>
</dbReference>
<reference evidence="17 18" key="1">
    <citation type="submission" date="2020-06" db="EMBL/GenBank/DDBJ databases">
        <title>WGS assembly of Ceratodon purpureus strain R40.</title>
        <authorList>
            <person name="Carey S.B."/>
            <person name="Jenkins J."/>
            <person name="Shu S."/>
            <person name="Lovell J.T."/>
            <person name="Sreedasyam A."/>
            <person name="Maumus F."/>
            <person name="Tiley G.P."/>
            <person name="Fernandez-Pozo N."/>
            <person name="Barry K."/>
            <person name="Chen C."/>
            <person name="Wang M."/>
            <person name="Lipzen A."/>
            <person name="Daum C."/>
            <person name="Saski C.A."/>
            <person name="Payton A.C."/>
            <person name="Mcbreen J.C."/>
            <person name="Conrad R.E."/>
            <person name="Kollar L.M."/>
            <person name="Olsson S."/>
            <person name="Huttunen S."/>
            <person name="Landis J.B."/>
            <person name="Wickett N.J."/>
            <person name="Johnson M.G."/>
            <person name="Rensing S.A."/>
            <person name="Grimwood J."/>
            <person name="Schmutz J."/>
            <person name="Mcdaniel S.F."/>
        </authorList>
    </citation>
    <scope>NUCLEOTIDE SEQUENCE [LARGE SCALE GENOMIC DNA]</scope>
    <source>
        <strain evidence="17 18">R40</strain>
    </source>
</reference>
<evidence type="ECO:0000256" key="13">
    <source>
        <dbReference type="SAM" id="Phobius"/>
    </source>
</evidence>
<feature type="region of interest" description="Disordered" evidence="12">
    <location>
        <begin position="1"/>
        <end position="22"/>
    </location>
</feature>
<dbReference type="Gene3D" id="2.60.40.1180">
    <property type="entry name" value="Golgi alpha-mannosidase II"/>
    <property type="match status" value="2"/>
</dbReference>
<comment type="pathway">
    <text evidence="2">Glycan metabolism; N-glycan metabolism.</text>
</comment>
<dbReference type="InterPro" id="IPR011013">
    <property type="entry name" value="Gal_mutarotase_sf_dom"/>
</dbReference>
<dbReference type="InterPro" id="IPR030458">
    <property type="entry name" value="Glyco_hydro_31_AS"/>
</dbReference>
<evidence type="ECO:0000313" key="17">
    <source>
        <dbReference type="EMBL" id="KAG0555984.1"/>
    </source>
</evidence>
<dbReference type="FunFam" id="3.20.20.80:FF:000039">
    <property type="entry name" value="Glucosidase, alpha neutral C"/>
    <property type="match status" value="1"/>
</dbReference>
<evidence type="ECO:0000259" key="16">
    <source>
        <dbReference type="Pfam" id="PF21365"/>
    </source>
</evidence>
<keyword evidence="7" id="KW-0325">Glycoprotein</keyword>
<dbReference type="InterPro" id="IPR017853">
    <property type="entry name" value="GH"/>
</dbReference>
<dbReference type="FunFam" id="3.20.20.80:FF:000046">
    <property type="entry name" value="Glucosidase alpha, neutral C"/>
    <property type="match status" value="1"/>
</dbReference>
<gene>
    <name evidence="17" type="ORF">KC19_11G017700</name>
</gene>
<dbReference type="PANTHER" id="PTHR22762:SF54">
    <property type="entry name" value="BCDNA.GH04962"/>
    <property type="match status" value="1"/>
</dbReference>
<evidence type="ECO:0000256" key="9">
    <source>
        <dbReference type="ARBA" id="ARBA00042895"/>
    </source>
</evidence>
<dbReference type="Pfam" id="PF13802">
    <property type="entry name" value="Gal_mutarotas_2"/>
    <property type="match status" value="1"/>
</dbReference>
<dbReference type="SUPFAM" id="SSF74650">
    <property type="entry name" value="Galactose mutarotase-like"/>
    <property type="match status" value="1"/>
</dbReference>
<evidence type="ECO:0000259" key="15">
    <source>
        <dbReference type="Pfam" id="PF13802"/>
    </source>
</evidence>
<evidence type="ECO:0000256" key="4">
    <source>
        <dbReference type="ARBA" id="ARBA00022729"/>
    </source>
</evidence>
<dbReference type="Gene3D" id="3.20.20.80">
    <property type="entry name" value="Glycosidases"/>
    <property type="match status" value="1"/>
</dbReference>
<dbReference type="SUPFAM" id="SSF51445">
    <property type="entry name" value="(Trans)glycosidases"/>
    <property type="match status" value="1"/>
</dbReference>
<feature type="domain" description="Glycoside hydrolase family 31 TIM barrel" evidence="14">
    <location>
        <begin position="384"/>
        <end position="711"/>
    </location>
</feature>
<evidence type="ECO:0000256" key="3">
    <source>
        <dbReference type="ARBA" id="ARBA00007806"/>
    </source>
</evidence>